<proteinExistence type="predicted"/>
<feature type="region of interest" description="Disordered" evidence="1">
    <location>
        <begin position="44"/>
        <end position="74"/>
    </location>
</feature>
<dbReference type="OrthoDB" id="3777390at2759"/>
<dbReference type="Proteomes" id="UP000800040">
    <property type="component" value="Unassembled WGS sequence"/>
</dbReference>
<feature type="non-terminal residue" evidence="2">
    <location>
        <position position="74"/>
    </location>
</feature>
<gene>
    <name evidence="2" type="ORF">BDW02DRAFT_572626</name>
</gene>
<feature type="compositionally biased region" description="Basic and acidic residues" evidence="1">
    <location>
        <begin position="58"/>
        <end position="74"/>
    </location>
</feature>
<keyword evidence="3" id="KW-1185">Reference proteome</keyword>
<dbReference type="AlphaFoldDB" id="A0A6A5KBW6"/>
<evidence type="ECO:0000313" key="2">
    <source>
        <dbReference type="EMBL" id="KAF1830853.1"/>
    </source>
</evidence>
<dbReference type="EMBL" id="ML975382">
    <property type="protein sequence ID" value="KAF1830853.1"/>
    <property type="molecule type" value="Genomic_DNA"/>
</dbReference>
<evidence type="ECO:0000256" key="1">
    <source>
        <dbReference type="SAM" id="MobiDB-lite"/>
    </source>
</evidence>
<reference evidence="2" key="1">
    <citation type="submission" date="2020-01" db="EMBL/GenBank/DDBJ databases">
        <authorList>
            <consortium name="DOE Joint Genome Institute"/>
            <person name="Haridas S."/>
            <person name="Albert R."/>
            <person name="Binder M."/>
            <person name="Bloem J."/>
            <person name="Labutti K."/>
            <person name="Salamov A."/>
            <person name="Andreopoulos B."/>
            <person name="Baker S.E."/>
            <person name="Barry K."/>
            <person name="Bills G."/>
            <person name="Bluhm B.H."/>
            <person name="Cannon C."/>
            <person name="Castanera R."/>
            <person name="Culley D.E."/>
            <person name="Daum C."/>
            <person name="Ezra D."/>
            <person name="Gonzalez J.B."/>
            <person name="Henrissat B."/>
            <person name="Kuo A."/>
            <person name="Liang C."/>
            <person name="Lipzen A."/>
            <person name="Lutzoni F."/>
            <person name="Magnuson J."/>
            <person name="Mondo S."/>
            <person name="Nolan M."/>
            <person name="Ohm R."/>
            <person name="Pangilinan J."/>
            <person name="Park H.-J."/>
            <person name="Ramirez L."/>
            <person name="Alfaro M."/>
            <person name="Sun H."/>
            <person name="Tritt A."/>
            <person name="Yoshinaga Y."/>
            <person name="Zwiers L.-H."/>
            <person name="Turgeon B.G."/>
            <person name="Goodwin S.B."/>
            <person name="Spatafora J.W."/>
            <person name="Crous P.W."/>
            <person name="Grigoriev I.V."/>
        </authorList>
    </citation>
    <scope>NUCLEOTIDE SEQUENCE</scope>
    <source>
        <strain evidence="2">P77</strain>
    </source>
</reference>
<accession>A0A6A5KBW6</accession>
<name>A0A6A5KBW6_9PLEO</name>
<sequence>MILVLSTGGLLKLPETGYQLYVRPGVVVRTVFALWTDKLAMQSAKPSQYNDFYTVKPDSQDKTDDENAREDDGH</sequence>
<organism evidence="2 3">
    <name type="scientific">Decorospora gaudefroyi</name>
    <dbReference type="NCBI Taxonomy" id="184978"/>
    <lineage>
        <taxon>Eukaryota</taxon>
        <taxon>Fungi</taxon>
        <taxon>Dikarya</taxon>
        <taxon>Ascomycota</taxon>
        <taxon>Pezizomycotina</taxon>
        <taxon>Dothideomycetes</taxon>
        <taxon>Pleosporomycetidae</taxon>
        <taxon>Pleosporales</taxon>
        <taxon>Pleosporineae</taxon>
        <taxon>Pleosporaceae</taxon>
        <taxon>Decorospora</taxon>
    </lineage>
</organism>
<evidence type="ECO:0000313" key="3">
    <source>
        <dbReference type="Proteomes" id="UP000800040"/>
    </source>
</evidence>
<protein>
    <submittedName>
        <fullName evidence="2">Uncharacterized protein</fullName>
    </submittedName>
</protein>